<feature type="region of interest" description="Disordered" evidence="1">
    <location>
        <begin position="22"/>
        <end position="145"/>
    </location>
</feature>
<sequence length="145" mass="16345">MHPYPDPHKDCGTGLPQRTLDNCKDHAPHTATTSGIMNNPLRHPDPCWDSRPVLRPWMGTADDLRLMETPSGNPRAPQNPHPDPYQGQAEPHKGPQTQIYQVQAENPTRPLTQTLTRAKAKTYKDPPPRLTRDRLNCTRSPHPDS</sequence>
<evidence type="ECO:0000256" key="1">
    <source>
        <dbReference type="SAM" id="MobiDB-lite"/>
    </source>
</evidence>
<reference evidence="2 3" key="1">
    <citation type="submission" date="2023-05" db="EMBL/GenBank/DDBJ databases">
        <title>B98-5 Cell Line De Novo Hybrid Assembly: An Optical Mapping Approach.</title>
        <authorList>
            <person name="Kananen K."/>
            <person name="Auerbach J.A."/>
            <person name="Kautto E."/>
            <person name="Blachly J.S."/>
        </authorList>
    </citation>
    <scope>NUCLEOTIDE SEQUENCE [LARGE SCALE GENOMIC DNA]</scope>
    <source>
        <strain evidence="2">B95-8</strain>
        <tissue evidence="2">Cell line</tissue>
    </source>
</reference>
<organism evidence="2 3">
    <name type="scientific">Saguinus oedipus</name>
    <name type="common">Cotton-top tamarin</name>
    <name type="synonym">Oedipomidas oedipus</name>
    <dbReference type="NCBI Taxonomy" id="9490"/>
    <lineage>
        <taxon>Eukaryota</taxon>
        <taxon>Metazoa</taxon>
        <taxon>Chordata</taxon>
        <taxon>Craniata</taxon>
        <taxon>Vertebrata</taxon>
        <taxon>Euteleostomi</taxon>
        <taxon>Mammalia</taxon>
        <taxon>Eutheria</taxon>
        <taxon>Euarchontoglires</taxon>
        <taxon>Primates</taxon>
        <taxon>Haplorrhini</taxon>
        <taxon>Platyrrhini</taxon>
        <taxon>Cebidae</taxon>
        <taxon>Callitrichinae</taxon>
        <taxon>Saguinus</taxon>
    </lineage>
</organism>
<evidence type="ECO:0000313" key="3">
    <source>
        <dbReference type="Proteomes" id="UP001266305"/>
    </source>
</evidence>
<gene>
    <name evidence="2" type="ORF">P7K49_039786</name>
</gene>
<evidence type="ECO:0000313" key="2">
    <source>
        <dbReference type="EMBL" id="KAK2082328.1"/>
    </source>
</evidence>
<feature type="compositionally biased region" description="Polar residues" evidence="1">
    <location>
        <begin position="95"/>
        <end position="116"/>
    </location>
</feature>
<comment type="caution">
    <text evidence="2">The sequence shown here is derived from an EMBL/GenBank/DDBJ whole genome shotgun (WGS) entry which is preliminary data.</text>
</comment>
<dbReference type="Proteomes" id="UP001266305">
    <property type="component" value="Unassembled WGS sequence"/>
</dbReference>
<protein>
    <submittedName>
        <fullName evidence="2">Uncharacterized protein</fullName>
    </submittedName>
</protein>
<name>A0ABQ9TD28_SAGOE</name>
<keyword evidence="3" id="KW-1185">Reference proteome</keyword>
<accession>A0ABQ9TD28</accession>
<dbReference type="EMBL" id="JASSZA010000040">
    <property type="protein sequence ID" value="KAK2082328.1"/>
    <property type="molecule type" value="Genomic_DNA"/>
</dbReference>
<proteinExistence type="predicted"/>
<feature type="compositionally biased region" description="Basic and acidic residues" evidence="1">
    <location>
        <begin position="122"/>
        <end position="145"/>
    </location>
</feature>